<feature type="domain" description="Phage tail collar" evidence="1">
    <location>
        <begin position="6"/>
        <end position="62"/>
    </location>
</feature>
<keyword evidence="3" id="KW-1185">Reference proteome</keyword>
<proteinExistence type="predicted"/>
<dbReference type="EMBL" id="FOMQ01000006">
    <property type="protein sequence ID" value="SFD81644.1"/>
    <property type="molecule type" value="Genomic_DNA"/>
</dbReference>
<dbReference type="Gene3D" id="3.90.1340.10">
    <property type="entry name" value="Phage tail collar domain"/>
    <property type="match status" value="1"/>
</dbReference>
<dbReference type="SUPFAM" id="SSF88874">
    <property type="entry name" value="Receptor-binding domain of short tail fibre protein gp12"/>
    <property type="match status" value="1"/>
</dbReference>
<reference evidence="3" key="1">
    <citation type="submission" date="2016-10" db="EMBL/GenBank/DDBJ databases">
        <authorList>
            <person name="Varghese N."/>
            <person name="Submissions S."/>
        </authorList>
    </citation>
    <scope>NUCLEOTIDE SEQUENCE [LARGE SCALE GENOMIC DNA]</scope>
    <source>
        <strain evidence="3">DSM 7481</strain>
    </source>
</reference>
<evidence type="ECO:0000313" key="2">
    <source>
        <dbReference type="EMBL" id="SFD81644.1"/>
    </source>
</evidence>
<evidence type="ECO:0000313" key="3">
    <source>
        <dbReference type="Proteomes" id="UP000199517"/>
    </source>
</evidence>
<protein>
    <submittedName>
        <fullName evidence="2">Microcystin-dependent protein</fullName>
    </submittedName>
</protein>
<dbReference type="Proteomes" id="UP000199517">
    <property type="component" value="Unassembled WGS sequence"/>
</dbReference>
<dbReference type="AlphaFoldDB" id="A0A1I1VFE1"/>
<organism evidence="2 3">
    <name type="scientific">Paracidovorax konjaci</name>
    <dbReference type="NCBI Taxonomy" id="32040"/>
    <lineage>
        <taxon>Bacteria</taxon>
        <taxon>Pseudomonadati</taxon>
        <taxon>Pseudomonadota</taxon>
        <taxon>Betaproteobacteria</taxon>
        <taxon>Burkholderiales</taxon>
        <taxon>Comamonadaceae</taxon>
        <taxon>Paracidovorax</taxon>
    </lineage>
</organism>
<accession>A0A1I1VFE1</accession>
<gene>
    <name evidence="2" type="ORF">SAMN04489710_106271</name>
</gene>
<name>A0A1I1VFE1_9BURK</name>
<sequence length="203" mass="20485">MEGYLGQVILWAVPFIPQGWALCDGTALSINQNQALFALLGTRFGGDGVNTFNLPDLRNRVPMGTTSVVQPPAVTGAATAQVNAVGAGAVTIGAANLPPLSATASVAIPVSSAPTAANLSDTPGVTLVQAKGAAGNFPAKIYSTDAANTTLKPFNAPVTITGTGSSAQPLPVQVSVPVSVSTIQPSLQMNYIICVQGIFPSRA</sequence>
<dbReference type="InterPro" id="IPR037053">
    <property type="entry name" value="Phage_tail_collar_dom_sf"/>
</dbReference>
<evidence type="ECO:0000259" key="1">
    <source>
        <dbReference type="Pfam" id="PF07484"/>
    </source>
</evidence>
<dbReference type="Pfam" id="PF07484">
    <property type="entry name" value="Collar"/>
    <property type="match status" value="1"/>
</dbReference>
<dbReference type="OrthoDB" id="8613813at2"/>
<dbReference type="STRING" id="32040.SAMN04489710_106271"/>
<dbReference type="RefSeq" id="WP_092952357.1">
    <property type="nucleotide sequence ID" value="NZ_FOMQ01000006.1"/>
</dbReference>
<dbReference type="InterPro" id="IPR011083">
    <property type="entry name" value="Phage_tail_collar_dom"/>
</dbReference>